<dbReference type="Proteomes" id="UP000217790">
    <property type="component" value="Unassembled WGS sequence"/>
</dbReference>
<feature type="region of interest" description="Disordered" evidence="1">
    <location>
        <begin position="46"/>
        <end position="71"/>
    </location>
</feature>
<keyword evidence="3" id="KW-1185">Reference proteome</keyword>
<evidence type="ECO:0000313" key="2">
    <source>
        <dbReference type="EMBL" id="PBK79773.1"/>
    </source>
</evidence>
<organism evidence="2 3">
    <name type="scientific">Armillaria gallica</name>
    <name type="common">Bulbous honey fungus</name>
    <name type="synonym">Armillaria bulbosa</name>
    <dbReference type="NCBI Taxonomy" id="47427"/>
    <lineage>
        <taxon>Eukaryota</taxon>
        <taxon>Fungi</taxon>
        <taxon>Dikarya</taxon>
        <taxon>Basidiomycota</taxon>
        <taxon>Agaricomycotina</taxon>
        <taxon>Agaricomycetes</taxon>
        <taxon>Agaricomycetidae</taxon>
        <taxon>Agaricales</taxon>
        <taxon>Marasmiineae</taxon>
        <taxon>Physalacriaceae</taxon>
        <taxon>Armillaria</taxon>
    </lineage>
</organism>
<accession>A0A2H3CUI2</accession>
<evidence type="ECO:0000313" key="3">
    <source>
        <dbReference type="Proteomes" id="UP000217790"/>
    </source>
</evidence>
<sequence length="96" mass="10348">MILTALSHRSCVGLGEISLHHCATTSIRPTPAVDLGVPIMVHAQEVEEDTERSQHLSSAPHSLLHHSASASSGNFPISTSMHRMSNLLSHLNNVHL</sequence>
<gene>
    <name evidence="2" type="ORF">ARMGADRAFT_103518</name>
</gene>
<dbReference type="OrthoDB" id="6079689at2759"/>
<protein>
    <submittedName>
        <fullName evidence="2">Uncharacterized protein</fullName>
    </submittedName>
</protein>
<name>A0A2H3CUI2_ARMGA</name>
<proteinExistence type="predicted"/>
<dbReference type="InParanoid" id="A0A2H3CUI2"/>
<reference evidence="3" key="1">
    <citation type="journal article" date="2017" name="Nat. Ecol. Evol.">
        <title>Genome expansion and lineage-specific genetic innovations in the forest pathogenic fungi Armillaria.</title>
        <authorList>
            <person name="Sipos G."/>
            <person name="Prasanna A.N."/>
            <person name="Walter M.C."/>
            <person name="O'Connor E."/>
            <person name="Balint B."/>
            <person name="Krizsan K."/>
            <person name="Kiss B."/>
            <person name="Hess J."/>
            <person name="Varga T."/>
            <person name="Slot J."/>
            <person name="Riley R."/>
            <person name="Boka B."/>
            <person name="Rigling D."/>
            <person name="Barry K."/>
            <person name="Lee J."/>
            <person name="Mihaltcheva S."/>
            <person name="LaButti K."/>
            <person name="Lipzen A."/>
            <person name="Waldron R."/>
            <person name="Moloney N.M."/>
            <person name="Sperisen C."/>
            <person name="Kredics L."/>
            <person name="Vagvoelgyi C."/>
            <person name="Patrignani A."/>
            <person name="Fitzpatrick D."/>
            <person name="Nagy I."/>
            <person name="Doyle S."/>
            <person name="Anderson J.B."/>
            <person name="Grigoriev I.V."/>
            <person name="Gueldener U."/>
            <person name="Muensterkoetter M."/>
            <person name="Nagy L.G."/>
        </authorList>
    </citation>
    <scope>NUCLEOTIDE SEQUENCE [LARGE SCALE GENOMIC DNA]</scope>
    <source>
        <strain evidence="3">Ar21-2</strain>
    </source>
</reference>
<evidence type="ECO:0000256" key="1">
    <source>
        <dbReference type="SAM" id="MobiDB-lite"/>
    </source>
</evidence>
<feature type="compositionally biased region" description="Low complexity" evidence="1">
    <location>
        <begin position="55"/>
        <end position="71"/>
    </location>
</feature>
<dbReference type="AlphaFoldDB" id="A0A2H3CUI2"/>
<dbReference type="EMBL" id="KZ293760">
    <property type="protein sequence ID" value="PBK79773.1"/>
    <property type="molecule type" value="Genomic_DNA"/>
</dbReference>